<comment type="caution">
    <text evidence="9">The sequence shown here is derived from an EMBL/GenBank/DDBJ whole genome shotgun (WGS) entry which is preliminary data.</text>
</comment>
<gene>
    <name evidence="9" type="ORF">AAG570_008356</name>
</gene>
<comment type="pathway">
    <text evidence="2">Carbohydrate metabolism; galactose metabolism.</text>
</comment>
<comment type="function">
    <text evidence="8">Mutarotase that catalyzes the interconversion of beta-D-galactose and alpha-D-galactose during galactose metabolism. Beta-D-galactose is metabolized in the liver into glucose 1-phosphate, the primary metabolic fuel, by the action of four enzymes that constitute the Leloir pathway: GALM, GALK1 (galactokinase), GALT (galactose-1-phosphate uridylyltransferase) and GALE (UDP-galactose-4'-epimerase). Involved in the maintenance of the equilibrium between the beta- and alpha-anomers of galactose, therefore ensuring a sufficient supply of the alpha-anomer for GALK1. Also active on D-glucose although shows a preference for galactose over glucose.</text>
</comment>
<evidence type="ECO:0000256" key="4">
    <source>
        <dbReference type="ARBA" id="ARBA00021023"/>
    </source>
</evidence>
<dbReference type="SUPFAM" id="SSF74650">
    <property type="entry name" value="Galactose mutarotase-like"/>
    <property type="match status" value="1"/>
</dbReference>
<reference evidence="9 10" key="1">
    <citation type="submission" date="2024-07" db="EMBL/GenBank/DDBJ databases">
        <title>Chromosome-level genome assembly of the water stick insect Ranatra chinensis (Heteroptera: Nepidae).</title>
        <authorList>
            <person name="Liu X."/>
        </authorList>
    </citation>
    <scope>NUCLEOTIDE SEQUENCE [LARGE SCALE GENOMIC DNA]</scope>
    <source>
        <strain evidence="9">Cailab_2021Rc</strain>
        <tissue evidence="9">Muscle</tissue>
    </source>
</reference>
<comment type="catalytic activity">
    <reaction evidence="1">
        <text>alpha-D-galactose = beta-D-galactose</text>
        <dbReference type="Rhea" id="RHEA:28675"/>
        <dbReference type="ChEBI" id="CHEBI:27667"/>
        <dbReference type="ChEBI" id="CHEBI:28061"/>
        <dbReference type="EC" id="5.1.3.3"/>
    </reaction>
    <physiologicalReaction direction="right-to-left" evidence="1">
        <dbReference type="Rhea" id="RHEA:28677"/>
    </physiologicalReaction>
</comment>
<evidence type="ECO:0000256" key="7">
    <source>
        <dbReference type="ARBA" id="ARBA00032729"/>
    </source>
</evidence>
<dbReference type="CDD" id="cd09019">
    <property type="entry name" value="galactose_mutarotase_like"/>
    <property type="match status" value="1"/>
</dbReference>
<proteinExistence type="inferred from homology"/>
<dbReference type="InterPro" id="IPR011013">
    <property type="entry name" value="Gal_mutarotase_sf_dom"/>
</dbReference>
<evidence type="ECO:0000313" key="9">
    <source>
        <dbReference type="EMBL" id="KAL1110279.1"/>
    </source>
</evidence>
<dbReference type="InterPro" id="IPR008183">
    <property type="entry name" value="Aldose_1/G6P_1-epimerase"/>
</dbReference>
<evidence type="ECO:0000256" key="3">
    <source>
        <dbReference type="ARBA" id="ARBA00006206"/>
    </source>
</evidence>
<dbReference type="Proteomes" id="UP001558652">
    <property type="component" value="Unassembled WGS sequence"/>
</dbReference>
<dbReference type="InterPro" id="IPR014718">
    <property type="entry name" value="GH-type_carb-bd"/>
</dbReference>
<accession>A0ABD0YEP8</accession>
<organism evidence="9 10">
    <name type="scientific">Ranatra chinensis</name>
    <dbReference type="NCBI Taxonomy" id="642074"/>
    <lineage>
        <taxon>Eukaryota</taxon>
        <taxon>Metazoa</taxon>
        <taxon>Ecdysozoa</taxon>
        <taxon>Arthropoda</taxon>
        <taxon>Hexapoda</taxon>
        <taxon>Insecta</taxon>
        <taxon>Pterygota</taxon>
        <taxon>Neoptera</taxon>
        <taxon>Paraneoptera</taxon>
        <taxon>Hemiptera</taxon>
        <taxon>Heteroptera</taxon>
        <taxon>Panheteroptera</taxon>
        <taxon>Nepomorpha</taxon>
        <taxon>Nepidae</taxon>
        <taxon>Ranatrinae</taxon>
        <taxon>Ranatra</taxon>
    </lineage>
</organism>
<dbReference type="InterPro" id="IPR047215">
    <property type="entry name" value="Galactose_mutarotase-like"/>
</dbReference>
<evidence type="ECO:0000313" key="10">
    <source>
        <dbReference type="Proteomes" id="UP001558652"/>
    </source>
</evidence>
<dbReference type="AlphaFoldDB" id="A0ABD0YEP8"/>
<dbReference type="PANTHER" id="PTHR10091:SF0">
    <property type="entry name" value="GALACTOSE MUTAROTASE"/>
    <property type="match status" value="1"/>
</dbReference>
<dbReference type="Pfam" id="PF01263">
    <property type="entry name" value="Aldose_epim"/>
    <property type="match status" value="1"/>
</dbReference>
<dbReference type="Gene3D" id="2.70.98.10">
    <property type="match status" value="1"/>
</dbReference>
<dbReference type="PANTHER" id="PTHR10091">
    <property type="entry name" value="ALDOSE-1-EPIMERASE"/>
    <property type="match status" value="1"/>
</dbReference>
<keyword evidence="5" id="KW-0413">Isomerase</keyword>
<evidence type="ECO:0000256" key="6">
    <source>
        <dbReference type="ARBA" id="ARBA00023277"/>
    </source>
</evidence>
<evidence type="ECO:0000256" key="5">
    <source>
        <dbReference type="ARBA" id="ARBA00023235"/>
    </source>
</evidence>
<evidence type="ECO:0000256" key="8">
    <source>
        <dbReference type="ARBA" id="ARBA00045743"/>
    </source>
</evidence>
<dbReference type="EMBL" id="JBFDAA010000023">
    <property type="protein sequence ID" value="KAL1110279.1"/>
    <property type="molecule type" value="Genomic_DNA"/>
</dbReference>
<sequence length="267" mass="29890">MISKFLLGYLREDNPYFGATVGRVANRITNGTFVIDQKRYFVTRNIGPHTIHGGKYGFDKKIWNAKILSGSVIMTLESKDNDEGFPGDLFTEITYTLTENNELVIVFKSHTNQPTPVNIVNHSYFNLAGHDKGAEGLYEHEVVINADKYTPLSKEFSLPTGEIKSVDTTEFDLRNKTILGDSIKKTSNGDGFDINLIVNGEGYRQFSKVAHPQSGRYMTVYSDQPGVQFYTSNFLNNVIGKDGQVYNKHAGLCLETQQFPDAVNHVS</sequence>
<evidence type="ECO:0000256" key="1">
    <source>
        <dbReference type="ARBA" id="ARBA00001712"/>
    </source>
</evidence>
<dbReference type="GO" id="GO:0004034">
    <property type="term" value="F:aldose 1-epimerase activity"/>
    <property type="evidence" value="ECO:0007669"/>
    <property type="project" value="UniProtKB-EC"/>
</dbReference>
<name>A0ABD0YEP8_9HEMI</name>
<keyword evidence="6" id="KW-0119">Carbohydrate metabolism</keyword>
<comment type="similarity">
    <text evidence="3">Belongs to the aldose epimerase family.</text>
</comment>
<evidence type="ECO:0000256" key="2">
    <source>
        <dbReference type="ARBA" id="ARBA00004947"/>
    </source>
</evidence>
<protein>
    <recommendedName>
        <fullName evidence="4">Galactose mutarotase</fullName>
    </recommendedName>
    <alternativeName>
        <fullName evidence="7">Aldose 1-epimerase</fullName>
    </alternativeName>
</protein>
<keyword evidence="10" id="KW-1185">Reference proteome</keyword>